<sequence length="402" mass="45388">MLSQILPENLSLPVIFVMKFILFIAFPLGTLGKEIRAYSNMIGLTDLSGAKVIQLKDDLKREFERHYTQRDEHFNHLISERMSDLKQTVILLNQERIESKLKLELLENKVDQLVSKFDLAATSEDKGHQNKLDYAQLSEKYETMKQEMKALEQRLDSMPTRVSSPINNKGKSFELLSSKVSEIDSRANLLKTKVAFIEQKLPSIQDGAQASLSDVQTRLTALEANYKSITPLKEQGVIKYLLEQVVETENTLDNHANDIKQLSSNLATAIDKTEKEQQEQRISAEKLKKQTSALSESFKIANFAIGKLQTVTQEHYRTLLPISKRVDVHEESLTELSGIVNDIADYHLELAQAEEAMSDSSAFGVEQEIDETQKESQDTTTAAAAFAKPAVSQDDQQHDTKE</sequence>
<dbReference type="Proteomes" id="UP000469890">
    <property type="component" value="Unassembled WGS sequence"/>
</dbReference>
<protein>
    <submittedName>
        <fullName evidence="4">Uncharacterized protein</fullName>
    </submittedName>
</protein>
<evidence type="ECO:0000313" key="5">
    <source>
        <dbReference type="Proteomes" id="UP000469890"/>
    </source>
</evidence>
<keyword evidence="3" id="KW-0812">Transmembrane</keyword>
<dbReference type="Gene3D" id="1.20.58.60">
    <property type="match status" value="1"/>
</dbReference>
<name>A0A8H4EW71_MUCCL</name>
<comment type="caution">
    <text evidence="4">The sequence shown here is derived from an EMBL/GenBank/DDBJ whole genome shotgun (WGS) entry which is preliminary data.</text>
</comment>
<keyword evidence="1" id="KW-0175">Coiled coil</keyword>
<feature type="region of interest" description="Disordered" evidence="2">
    <location>
        <begin position="357"/>
        <end position="402"/>
    </location>
</feature>
<dbReference type="SUPFAM" id="SSF57997">
    <property type="entry name" value="Tropomyosin"/>
    <property type="match status" value="1"/>
</dbReference>
<keyword evidence="3" id="KW-0472">Membrane</keyword>
<dbReference type="AlphaFoldDB" id="A0A8H4EW71"/>
<feature type="coiled-coil region" evidence="1">
    <location>
        <begin position="245"/>
        <end position="290"/>
    </location>
</feature>
<gene>
    <name evidence="4" type="ORF">FB192DRAFT_1466863</name>
</gene>
<feature type="coiled-coil region" evidence="1">
    <location>
        <begin position="96"/>
        <end position="154"/>
    </location>
</feature>
<feature type="transmembrane region" description="Helical" evidence="3">
    <location>
        <begin position="12"/>
        <end position="31"/>
    </location>
</feature>
<reference evidence="4 5" key="1">
    <citation type="submission" date="2019-09" db="EMBL/GenBank/DDBJ databases">
        <authorList>
            <consortium name="DOE Joint Genome Institute"/>
            <person name="Mondo S.J."/>
            <person name="Navarro-Mendoza M.I."/>
            <person name="Perez-Arques C."/>
            <person name="Panchal S."/>
            <person name="Nicolas F.E."/>
            <person name="Ganguly P."/>
            <person name="Pangilinan J."/>
            <person name="Grigoriev I."/>
            <person name="Heitman J."/>
            <person name="Sanya K."/>
            <person name="Garre V."/>
        </authorList>
    </citation>
    <scope>NUCLEOTIDE SEQUENCE [LARGE SCALE GENOMIC DNA]</scope>
    <source>
        <strain evidence="4 5">MU402</strain>
    </source>
</reference>
<evidence type="ECO:0000256" key="2">
    <source>
        <dbReference type="SAM" id="MobiDB-lite"/>
    </source>
</evidence>
<organism evidence="4 5">
    <name type="scientific">Mucor circinelloides f. lusitanicus</name>
    <name type="common">Mucor racemosus var. lusitanicus</name>
    <dbReference type="NCBI Taxonomy" id="29924"/>
    <lineage>
        <taxon>Eukaryota</taxon>
        <taxon>Fungi</taxon>
        <taxon>Fungi incertae sedis</taxon>
        <taxon>Mucoromycota</taxon>
        <taxon>Mucoromycotina</taxon>
        <taxon>Mucoromycetes</taxon>
        <taxon>Mucorales</taxon>
        <taxon>Mucorineae</taxon>
        <taxon>Mucoraceae</taxon>
        <taxon>Mucor</taxon>
    </lineage>
</organism>
<accession>A0A8H4EW71</accession>
<evidence type="ECO:0000256" key="3">
    <source>
        <dbReference type="SAM" id="Phobius"/>
    </source>
</evidence>
<keyword evidence="3" id="KW-1133">Transmembrane helix</keyword>
<evidence type="ECO:0000313" key="4">
    <source>
        <dbReference type="EMBL" id="KAF1796607.1"/>
    </source>
</evidence>
<proteinExistence type="predicted"/>
<dbReference type="EMBL" id="JAAECE010000012">
    <property type="protein sequence ID" value="KAF1796607.1"/>
    <property type="molecule type" value="Genomic_DNA"/>
</dbReference>
<evidence type="ECO:0000256" key="1">
    <source>
        <dbReference type="SAM" id="Coils"/>
    </source>
</evidence>